<feature type="region of interest" description="Disordered" evidence="1">
    <location>
        <begin position="71"/>
        <end position="101"/>
    </location>
</feature>
<reference evidence="2" key="1">
    <citation type="submission" date="2021-01" db="EMBL/GenBank/DDBJ databases">
        <authorList>
            <person name="Corre E."/>
            <person name="Pelletier E."/>
            <person name="Niang G."/>
            <person name="Scheremetjew M."/>
            <person name="Finn R."/>
            <person name="Kale V."/>
            <person name="Holt S."/>
            <person name="Cochrane G."/>
            <person name="Meng A."/>
            <person name="Brown T."/>
            <person name="Cohen L."/>
        </authorList>
    </citation>
    <scope>NUCLEOTIDE SEQUENCE</scope>
    <source>
        <strain evidence="2">CCMP1594</strain>
    </source>
</reference>
<organism evidence="2">
    <name type="scientific">Eutreptiella gymnastica</name>
    <dbReference type="NCBI Taxonomy" id="73025"/>
    <lineage>
        <taxon>Eukaryota</taxon>
        <taxon>Discoba</taxon>
        <taxon>Euglenozoa</taxon>
        <taxon>Euglenida</taxon>
        <taxon>Spirocuta</taxon>
        <taxon>Euglenophyceae</taxon>
        <taxon>Eutreptiales</taxon>
        <taxon>Eutreptiaceae</taxon>
        <taxon>Eutreptiella</taxon>
    </lineage>
</organism>
<accession>A0A7S4CNF5</accession>
<evidence type="ECO:0000313" key="2">
    <source>
        <dbReference type="EMBL" id="CAE0801975.1"/>
    </source>
</evidence>
<sequence length="101" mass="10657">MRVGDACAFADGPVTHRMALRRPLPPFQAPGPAFARPMPVHTPGDPIHPLSAAAEACCVGPVSCRCTNIHPVAPRPPTHAHPKKSNVPPSEAAPSRPRHTD</sequence>
<protein>
    <submittedName>
        <fullName evidence="2">Uncharacterized protein</fullName>
    </submittedName>
</protein>
<evidence type="ECO:0000256" key="1">
    <source>
        <dbReference type="SAM" id="MobiDB-lite"/>
    </source>
</evidence>
<proteinExistence type="predicted"/>
<gene>
    <name evidence="2" type="ORF">EGYM00163_LOCUS13096</name>
</gene>
<name>A0A7S4CNF5_9EUGL</name>
<dbReference type="AlphaFoldDB" id="A0A7S4CNF5"/>
<dbReference type="EMBL" id="HBJA01038334">
    <property type="protein sequence ID" value="CAE0801975.1"/>
    <property type="molecule type" value="Transcribed_RNA"/>
</dbReference>